<dbReference type="OrthoDB" id="9795403at2"/>
<evidence type="ECO:0000313" key="13">
    <source>
        <dbReference type="EMBL" id="EFI35488.1"/>
    </source>
</evidence>
<feature type="transmembrane region" description="Helical" evidence="10">
    <location>
        <begin position="197"/>
        <end position="216"/>
    </location>
</feature>
<dbReference type="SUPFAM" id="SSF161098">
    <property type="entry name" value="MetI-like"/>
    <property type="match status" value="1"/>
</dbReference>
<dbReference type="NCBIfam" id="TIGR02141">
    <property type="entry name" value="modB_ABC"/>
    <property type="match status" value="1"/>
</dbReference>
<keyword evidence="4 10" id="KW-0813">Transport</keyword>
<evidence type="ECO:0000313" key="14">
    <source>
        <dbReference type="Proteomes" id="UP000005496"/>
    </source>
</evidence>
<feature type="transmembrane region" description="Helical" evidence="10">
    <location>
        <begin position="138"/>
        <end position="160"/>
    </location>
</feature>
<comment type="similarity">
    <text evidence="3 11">Belongs to the binding-protein-dependent transport system permease family. CysTW subfamily.</text>
</comment>
<evidence type="ECO:0000256" key="4">
    <source>
        <dbReference type="ARBA" id="ARBA00022448"/>
    </source>
</evidence>
<accession>D6SLC7</accession>
<dbReference type="GO" id="GO:0015098">
    <property type="term" value="F:molybdate ion transmembrane transporter activity"/>
    <property type="evidence" value="ECO:0007669"/>
    <property type="project" value="UniProtKB-UniRule"/>
</dbReference>
<evidence type="ECO:0000256" key="8">
    <source>
        <dbReference type="ARBA" id="ARBA00022989"/>
    </source>
</evidence>
<comment type="caution">
    <text evidence="13">The sequence shown here is derived from an EMBL/GenBank/DDBJ whole genome shotgun (WGS) entry which is preliminary data.</text>
</comment>
<dbReference type="InterPro" id="IPR000515">
    <property type="entry name" value="MetI-like"/>
</dbReference>
<reference evidence="13" key="1">
    <citation type="submission" date="2010-05" db="EMBL/GenBank/DDBJ databases">
        <title>The draft genome of Desulfonatronospira thiodismutans ASO3-1.</title>
        <authorList>
            <consortium name="US DOE Joint Genome Institute (JGI-PGF)"/>
            <person name="Lucas S."/>
            <person name="Copeland A."/>
            <person name="Lapidus A."/>
            <person name="Cheng J.-F."/>
            <person name="Bruce D."/>
            <person name="Goodwin L."/>
            <person name="Pitluck S."/>
            <person name="Chertkov O."/>
            <person name="Brettin T."/>
            <person name="Detter J.C."/>
            <person name="Han C."/>
            <person name="Land M.L."/>
            <person name="Hauser L."/>
            <person name="Kyrpides N."/>
            <person name="Mikhailova N."/>
            <person name="Muyzer G."/>
            <person name="Woyke T."/>
        </authorList>
    </citation>
    <scope>NUCLEOTIDE SEQUENCE [LARGE SCALE GENOMIC DNA]</scope>
    <source>
        <strain evidence="13">ASO3-1</strain>
    </source>
</reference>
<proteinExistence type="inferred from homology"/>
<feature type="transmembrane region" description="Helical" evidence="10">
    <location>
        <begin position="20"/>
        <end position="39"/>
    </location>
</feature>
<evidence type="ECO:0000256" key="5">
    <source>
        <dbReference type="ARBA" id="ARBA00022475"/>
    </source>
</evidence>
<feature type="transmembrane region" description="Helical" evidence="10">
    <location>
        <begin position="92"/>
        <end position="110"/>
    </location>
</feature>
<sequence>MDFTLDTSFLYPLQLTLKVASLATFFALLLGVAAALVIHKYRFFGRDLVDSVLTLPLVLPPTVLGYYLLVVMGRNSFLGRWLEDSLGISLVFTWQGAVVAATVVAFPLVFRSTRSALENVNPSYENAARTLGCSEPNVFFRVSLPLAMPGILSGTMLAYARAMGEFGATLMVAGNMPGRTQTMPLAIYSAVQSGNNALANSLVVIISVVCIIILWTSGKLLKPRR</sequence>
<dbReference type="CDD" id="cd06261">
    <property type="entry name" value="TM_PBP2"/>
    <property type="match status" value="1"/>
</dbReference>
<organism evidence="13 14">
    <name type="scientific">Desulfonatronospira thiodismutans ASO3-1</name>
    <dbReference type="NCBI Taxonomy" id="555779"/>
    <lineage>
        <taxon>Bacteria</taxon>
        <taxon>Pseudomonadati</taxon>
        <taxon>Thermodesulfobacteriota</taxon>
        <taxon>Desulfovibrionia</taxon>
        <taxon>Desulfovibrionales</taxon>
        <taxon>Desulfonatronovibrionaceae</taxon>
        <taxon>Desulfonatronospira</taxon>
    </lineage>
</organism>
<evidence type="ECO:0000256" key="11">
    <source>
        <dbReference type="RuleBase" id="RU365097"/>
    </source>
</evidence>
<gene>
    <name evidence="13" type="ORF">Dthio_PD2911</name>
</gene>
<evidence type="ECO:0000256" key="2">
    <source>
        <dbReference type="ARBA" id="ARBA00004651"/>
    </source>
</evidence>
<evidence type="ECO:0000256" key="1">
    <source>
        <dbReference type="ARBA" id="ARBA00002949"/>
    </source>
</evidence>
<evidence type="ECO:0000259" key="12">
    <source>
        <dbReference type="PROSITE" id="PS50928"/>
    </source>
</evidence>
<protein>
    <recommendedName>
        <fullName evidence="11">Molybdenum transport system permease</fullName>
    </recommendedName>
</protein>
<comment type="subcellular location">
    <subcellularLocation>
        <location evidence="2 10">Cell membrane</location>
        <topology evidence="2 10">Multi-pass membrane protein</topology>
    </subcellularLocation>
</comment>
<dbReference type="PROSITE" id="PS50928">
    <property type="entry name" value="ABC_TM1"/>
    <property type="match status" value="1"/>
</dbReference>
<keyword evidence="5 11" id="KW-1003">Cell membrane</keyword>
<keyword evidence="7 10" id="KW-0812">Transmembrane</keyword>
<feature type="transmembrane region" description="Helical" evidence="10">
    <location>
        <begin position="51"/>
        <end position="72"/>
    </location>
</feature>
<dbReference type="eggNOG" id="COG4149">
    <property type="taxonomic scope" value="Bacteria"/>
</dbReference>
<evidence type="ECO:0000256" key="3">
    <source>
        <dbReference type="ARBA" id="ARBA00007069"/>
    </source>
</evidence>
<dbReference type="PANTHER" id="PTHR30183:SF3">
    <property type="entry name" value="MOLYBDENUM TRANSPORT SYSTEM PERMEASE PROTEIN MODB"/>
    <property type="match status" value="1"/>
</dbReference>
<evidence type="ECO:0000256" key="6">
    <source>
        <dbReference type="ARBA" id="ARBA00022505"/>
    </source>
</evidence>
<dbReference type="RefSeq" id="WP_008868620.1">
    <property type="nucleotide sequence ID" value="NZ_ACJN02000001.1"/>
</dbReference>
<dbReference type="AlphaFoldDB" id="D6SLC7"/>
<dbReference type="Proteomes" id="UP000005496">
    <property type="component" value="Unassembled WGS sequence"/>
</dbReference>
<name>D6SLC7_9BACT</name>
<evidence type="ECO:0000256" key="7">
    <source>
        <dbReference type="ARBA" id="ARBA00022692"/>
    </source>
</evidence>
<keyword evidence="9 10" id="KW-0472">Membrane</keyword>
<evidence type="ECO:0000256" key="10">
    <source>
        <dbReference type="RuleBase" id="RU363032"/>
    </source>
</evidence>
<dbReference type="Gene3D" id="1.10.3720.10">
    <property type="entry name" value="MetI-like"/>
    <property type="match status" value="1"/>
</dbReference>
<dbReference type="EMBL" id="ACJN02000001">
    <property type="protein sequence ID" value="EFI35488.1"/>
    <property type="molecule type" value="Genomic_DNA"/>
</dbReference>
<comment type="function">
    <text evidence="1 11">Part of the binding-protein-dependent transport system for molybdenum; probably responsible for the translocation of the substrate across the membrane.</text>
</comment>
<dbReference type="GO" id="GO:0005886">
    <property type="term" value="C:plasma membrane"/>
    <property type="evidence" value="ECO:0007669"/>
    <property type="project" value="UniProtKB-SubCell"/>
</dbReference>
<dbReference type="InterPro" id="IPR035906">
    <property type="entry name" value="MetI-like_sf"/>
</dbReference>
<dbReference type="PANTHER" id="PTHR30183">
    <property type="entry name" value="MOLYBDENUM TRANSPORT SYSTEM PERMEASE PROTEIN MODB"/>
    <property type="match status" value="1"/>
</dbReference>
<feature type="domain" description="ABC transmembrane type-1" evidence="12">
    <location>
        <begin position="13"/>
        <end position="215"/>
    </location>
</feature>
<keyword evidence="6 11" id="KW-0500">Molybdenum</keyword>
<dbReference type="Pfam" id="PF00528">
    <property type="entry name" value="BPD_transp_1"/>
    <property type="match status" value="1"/>
</dbReference>
<keyword evidence="8 10" id="KW-1133">Transmembrane helix</keyword>
<dbReference type="InterPro" id="IPR011867">
    <property type="entry name" value="ModB_ABC"/>
</dbReference>
<evidence type="ECO:0000256" key="9">
    <source>
        <dbReference type="ARBA" id="ARBA00023136"/>
    </source>
</evidence>
<keyword evidence="14" id="KW-1185">Reference proteome</keyword>